<accession>A0A0A2FDC8</accession>
<dbReference type="OrthoDB" id="9776533at2"/>
<reference evidence="2 3" key="1">
    <citation type="submission" date="2014-08" db="EMBL/GenBank/DDBJ databases">
        <title>Porphyromonas gulae strain:COT-052_OH1451 Genome sequencing.</title>
        <authorList>
            <person name="Wallis C."/>
            <person name="Deusch O."/>
            <person name="O'Flynn C."/>
            <person name="Davis I."/>
            <person name="Jospin G."/>
            <person name="Darling A.E."/>
            <person name="Coil D.A."/>
            <person name="Alexiev A."/>
            <person name="Horsfall A."/>
            <person name="Kirkwood N."/>
            <person name="Harris S."/>
            <person name="Eisen J.A."/>
        </authorList>
    </citation>
    <scope>NUCLEOTIDE SEQUENCE [LARGE SCALE GENOMIC DNA]</scope>
    <source>
        <strain evidence="3">COT-052 OH1451</strain>
    </source>
</reference>
<dbReference type="AlphaFoldDB" id="A0A0A2FDC8"/>
<evidence type="ECO:0000313" key="2">
    <source>
        <dbReference type="EMBL" id="KGN88127.1"/>
    </source>
</evidence>
<keyword evidence="1" id="KW-0732">Signal</keyword>
<proteinExistence type="predicted"/>
<dbReference type="STRING" id="111105.HR09_00160"/>
<dbReference type="SUPFAM" id="SSF51126">
    <property type="entry name" value="Pectin lyase-like"/>
    <property type="match status" value="1"/>
</dbReference>
<sequence>MKRSKLLGRMAVLSLCAATVSAPAVGQAGTAPIQSIHASDRTSVRESQDIADEWSAAMPQTTWSSHADISWYTAEGTEFTLTTPQQFAGLAKLVNSGKSMKGVTIKLGNDVDFSAHRFDEVIGKNNDNPFSGIFDGANHTISGVMISDPTLGFIGFFGQTNQAVIRNTIIRNATVVGSAPAGALVCNIYNKGLVSNCHAYDCRVVSARFETSFGGSGAGSLVGGLLDESRIENSSATRVEVYSQGQSGAFISQAYNLCEVTNCFVADSKVIADVGLIGGFVGVNFAFFPGTESTFSNCYALNVEVASLDSGDQAVLGGFAGQVSANFIAKHCYVSAKVTGGKNPGAFVGMTADESMNCKYDGCFYNNEQNPGMVGIGNGVEIPAIAGMPEAAMKTADMAAKLNADQNPAPWLQANDVNNGWPYLKDNKPVVTSLAAPMFHDIRIWAAAGRIFIAGAPVGTSLQVYDMQGRRIYNEAAFADHDIAVSPGIYIVRAGESIAKVLAP</sequence>
<organism evidence="2 3">
    <name type="scientific">Porphyromonas gulae</name>
    <dbReference type="NCBI Taxonomy" id="111105"/>
    <lineage>
        <taxon>Bacteria</taxon>
        <taxon>Pseudomonadati</taxon>
        <taxon>Bacteroidota</taxon>
        <taxon>Bacteroidia</taxon>
        <taxon>Bacteroidales</taxon>
        <taxon>Porphyromonadaceae</taxon>
        <taxon>Porphyromonas</taxon>
    </lineage>
</organism>
<protein>
    <recommendedName>
        <fullName evidence="4">GLUG domain-containing protein</fullName>
    </recommendedName>
</protein>
<dbReference type="RefSeq" id="WP_039419859.1">
    <property type="nucleotide sequence ID" value="NZ_JRAI01000004.1"/>
</dbReference>
<dbReference type="InterPro" id="IPR011050">
    <property type="entry name" value="Pectin_lyase_fold/virulence"/>
</dbReference>
<feature type="signal peptide" evidence="1">
    <location>
        <begin position="1"/>
        <end position="24"/>
    </location>
</feature>
<dbReference type="Proteomes" id="UP000030130">
    <property type="component" value="Unassembled WGS sequence"/>
</dbReference>
<comment type="caution">
    <text evidence="2">The sequence shown here is derived from an EMBL/GenBank/DDBJ whole genome shotgun (WGS) entry which is preliminary data.</text>
</comment>
<evidence type="ECO:0000256" key="1">
    <source>
        <dbReference type="SAM" id="SignalP"/>
    </source>
</evidence>
<dbReference type="EMBL" id="JRAI01000004">
    <property type="protein sequence ID" value="KGN88127.1"/>
    <property type="molecule type" value="Genomic_DNA"/>
</dbReference>
<evidence type="ECO:0000313" key="3">
    <source>
        <dbReference type="Proteomes" id="UP000030130"/>
    </source>
</evidence>
<evidence type="ECO:0008006" key="4">
    <source>
        <dbReference type="Google" id="ProtNLM"/>
    </source>
</evidence>
<dbReference type="eggNOG" id="COG4932">
    <property type="taxonomic scope" value="Bacteria"/>
</dbReference>
<gene>
    <name evidence="2" type="ORF">HR08_00790</name>
</gene>
<name>A0A0A2FDC8_9PORP</name>
<feature type="chain" id="PRO_5001987366" description="GLUG domain-containing protein" evidence="1">
    <location>
        <begin position="25"/>
        <end position="504"/>
    </location>
</feature>
<dbReference type="Gene3D" id="2.160.20.110">
    <property type="match status" value="1"/>
</dbReference>